<reference evidence="1 2" key="1">
    <citation type="submission" date="2019-09" db="EMBL/GenBank/DDBJ databases">
        <authorList>
            <person name="Wang X."/>
        </authorList>
    </citation>
    <scope>NUCLEOTIDE SEQUENCE [LARGE SCALE GENOMIC DNA]</scope>
    <source>
        <strain evidence="1 2">CICC 11023</strain>
    </source>
</reference>
<evidence type="ECO:0000313" key="2">
    <source>
        <dbReference type="Proteomes" id="UP000323876"/>
    </source>
</evidence>
<dbReference type="OrthoDB" id="9256162at2"/>
<keyword evidence="2" id="KW-1185">Reference proteome</keyword>
<dbReference type="RefSeq" id="WP_150407774.1">
    <property type="nucleotide sequence ID" value="NZ_VXLC01000036.1"/>
</dbReference>
<protein>
    <submittedName>
        <fullName evidence="1">Uncharacterized protein</fullName>
    </submittedName>
</protein>
<organism evidence="1 2">
    <name type="scientific">Nocardia colli</name>
    <dbReference type="NCBI Taxonomy" id="2545717"/>
    <lineage>
        <taxon>Bacteria</taxon>
        <taxon>Bacillati</taxon>
        <taxon>Actinomycetota</taxon>
        <taxon>Actinomycetes</taxon>
        <taxon>Mycobacteriales</taxon>
        <taxon>Nocardiaceae</taxon>
        <taxon>Nocardia</taxon>
    </lineage>
</organism>
<evidence type="ECO:0000313" key="1">
    <source>
        <dbReference type="EMBL" id="KAA8880318.1"/>
    </source>
</evidence>
<sequence length="583" mass="63492">MAETRSWTDLSSNLTHLGAVRLADHLDELLHPGKGSPELTLGCLHEFTHHWCFHSAVGFAITGLQYRMTRAALSGEASAVDRIQRDAVAYQTVTAVLRPLIEGLALFAEFDANTVGSPVATAPMLAAINLFSGKAPHILGPAADGDLAPLAGDRAATLAMSLPISVHLRTIRVSAAGIRRKVNVLATGLTDDPDGYLLGYLGVKSMWRDLRRGCHRLYNETDLALAVLRGFFFEDRRLVDILLGSGEKDMGKLANRIVGHVSGRVRELARVTEADVARIEAMILDREPTDSAQWAAPLHVSPARWRAGHRAYTVLLAELDAEPARVAESADAELAEGLRQAFGVMLDRRHIVRLGTAAVEVTVGRRGRYVVRLGKRVLLRGRAPDAPRQSGSGTVELVFSALSSGLYRAIVVYGPESAVDIVAPGIAPGDAEEMALLHTHAHPGERYVELFERMRLVVDSVLDATPHADLLAIVQAQLPDVARHLYLDSALNTVPDDRLRDVWRTLDAGGVYALLDYDRDLLEALIVLGAVAPLLPYRAQLLNELALHDFPDPETILRRLVEIEQRTGFGLVNADDTHVLVHV</sequence>
<dbReference type="AlphaFoldDB" id="A0A5N0DTC0"/>
<gene>
    <name evidence="1" type="ORF">F3087_42015</name>
</gene>
<proteinExistence type="predicted"/>
<name>A0A5N0DTC0_9NOCA</name>
<accession>A0A5N0DTC0</accession>
<comment type="caution">
    <text evidence="1">The sequence shown here is derived from an EMBL/GenBank/DDBJ whole genome shotgun (WGS) entry which is preliminary data.</text>
</comment>
<dbReference type="EMBL" id="VXLC01000036">
    <property type="protein sequence ID" value="KAA8880318.1"/>
    <property type="molecule type" value="Genomic_DNA"/>
</dbReference>
<dbReference type="Proteomes" id="UP000323876">
    <property type="component" value="Unassembled WGS sequence"/>
</dbReference>